<reference evidence="1" key="1">
    <citation type="submission" date="2023-04" db="EMBL/GenBank/DDBJ databases">
        <title>Draft Genome sequencing of Naganishia species isolated from polar environments using Oxford Nanopore Technology.</title>
        <authorList>
            <person name="Leo P."/>
            <person name="Venkateswaran K."/>
        </authorList>
    </citation>
    <scope>NUCLEOTIDE SEQUENCE</scope>
    <source>
        <strain evidence="1">MNA-CCFEE 5261</strain>
    </source>
</reference>
<sequence>MSGSKQGSEKASITSLIDSEEQGDEATSVSTQNQSPKTQITQTENVEVQNSDLKVTENKPKNTEMKPTDPNTNASTTENTPITTSNAQVSEKSEKTVPAWMREPEEAQNRYDRYVPRVDNRRRGEPRVAEVRQDPRYAKYLRQDQEERRIRRPDDEYEGDHKRRRPEMVTQFDDRRQGTRKNHPGQAGQLESEENGDEQQGDDEEETPGNEEPVEAQPYSRLATSVQSTQHYHTFQSHIANKENKDINSIVRSHYNQRTIQSKMQGSRTKSPIYKLRNFNNAVKYMLLGNHVRKNPNPGLPTVILDMCCGKGGDLNKAEFVGADQYVGIDISDASVKEAFHRYRRNKARFIPRDGGRAGQRDSRKYNFEACFATGDCFQQSIPEILEPNFPGIVNGLFPVDCVLIQFSMHYSFESEERVRTMLNNVSKSLRPGGTFVGTIPSSDFIRDKIVNKDFLPGTNNKFGNELYSVTFDRTPPSDGIFRPPFGNKYDYFLKDAVDNVPEYVVPFEVFRLMCEEVGLTLRYKKNFIEIFNQEIPKYFHKLNRNLVDGMKRADGKYGAEGAEKEAVSFYLGFAFEKLG</sequence>
<keyword evidence="1" id="KW-0808">Transferase</keyword>
<proteinExistence type="predicted"/>
<accession>A0ACC2VNX9</accession>
<dbReference type="Proteomes" id="UP001241377">
    <property type="component" value="Unassembled WGS sequence"/>
</dbReference>
<keyword evidence="1" id="KW-0489">Methyltransferase</keyword>
<gene>
    <name evidence="1" type="primary">ABD1</name>
    <name evidence="1" type="ORF">QFC19_005615</name>
</gene>
<evidence type="ECO:0000313" key="1">
    <source>
        <dbReference type="EMBL" id="KAJ9100262.1"/>
    </source>
</evidence>
<keyword evidence="2" id="KW-1185">Reference proteome</keyword>
<protein>
    <submittedName>
        <fullName evidence="1">mRNA cap guanine-N7 methyltransferase</fullName>
    </submittedName>
</protein>
<comment type="caution">
    <text evidence="1">The sequence shown here is derived from an EMBL/GenBank/DDBJ whole genome shotgun (WGS) entry which is preliminary data.</text>
</comment>
<organism evidence="1 2">
    <name type="scientific">Naganishia cerealis</name>
    <dbReference type="NCBI Taxonomy" id="610337"/>
    <lineage>
        <taxon>Eukaryota</taxon>
        <taxon>Fungi</taxon>
        <taxon>Dikarya</taxon>
        <taxon>Basidiomycota</taxon>
        <taxon>Agaricomycotina</taxon>
        <taxon>Tremellomycetes</taxon>
        <taxon>Filobasidiales</taxon>
        <taxon>Filobasidiaceae</taxon>
        <taxon>Naganishia</taxon>
    </lineage>
</organism>
<dbReference type="EMBL" id="JASBWR010000064">
    <property type="protein sequence ID" value="KAJ9100262.1"/>
    <property type="molecule type" value="Genomic_DNA"/>
</dbReference>
<evidence type="ECO:0000313" key="2">
    <source>
        <dbReference type="Proteomes" id="UP001241377"/>
    </source>
</evidence>
<name>A0ACC2VNX9_9TREE</name>